<comment type="caution">
    <text evidence="3">The sequence shown here is derived from an EMBL/GenBank/DDBJ whole genome shotgun (WGS) entry which is preliminary data.</text>
</comment>
<dbReference type="Gene3D" id="2.40.30.60">
    <property type="entry name" value="RimM"/>
    <property type="match status" value="1"/>
</dbReference>
<dbReference type="InterPro" id="IPR009000">
    <property type="entry name" value="Transl_B-barrel_sf"/>
</dbReference>
<dbReference type="Pfam" id="PF01782">
    <property type="entry name" value="RimM"/>
    <property type="match status" value="1"/>
</dbReference>
<dbReference type="Gene3D" id="3.90.550.10">
    <property type="entry name" value="Spore Coat Polysaccharide Biosynthesis Protein SpsA, Chain A"/>
    <property type="match status" value="1"/>
</dbReference>
<dbReference type="GO" id="GO:0043022">
    <property type="term" value="F:ribosome binding"/>
    <property type="evidence" value="ECO:0007669"/>
    <property type="project" value="InterPro"/>
</dbReference>
<dbReference type="InterPro" id="IPR011033">
    <property type="entry name" value="PRC_barrel-like_sf"/>
</dbReference>
<dbReference type="InterPro" id="IPR036976">
    <property type="entry name" value="RimM_N_sf"/>
</dbReference>
<evidence type="ECO:0000259" key="2">
    <source>
        <dbReference type="Pfam" id="PF24986"/>
    </source>
</evidence>
<dbReference type="Gene3D" id="2.30.30.240">
    <property type="entry name" value="PRC-barrel domain"/>
    <property type="match status" value="1"/>
</dbReference>
<dbReference type="HAMAP" id="MF_00014">
    <property type="entry name" value="Ribosome_mat_RimM"/>
    <property type="match status" value="1"/>
</dbReference>
<accession>A0A328E1H7</accession>
<dbReference type="EMBL" id="NQVE01000067">
    <property type="protein sequence ID" value="RAL50303.1"/>
    <property type="molecule type" value="Genomic_DNA"/>
</dbReference>
<reference evidence="3 4" key="1">
    <citation type="submission" date="2018-06" db="EMBL/GenBank/DDBJ databases">
        <title>The Genome of Cuscuta australis (Dodder) Provides Insight into the Evolution of Plant Parasitism.</title>
        <authorList>
            <person name="Liu H."/>
        </authorList>
    </citation>
    <scope>NUCLEOTIDE SEQUENCE [LARGE SCALE GENOMIC DNA]</scope>
    <source>
        <strain evidence="4">cv. Yunnan</strain>
        <tissue evidence="3">Vines</tissue>
    </source>
</reference>
<gene>
    <name evidence="3" type="ORF">DM860_007977</name>
</gene>
<proteinExistence type="inferred from homology"/>
<dbReference type="SUPFAM" id="SSF53448">
    <property type="entry name" value="Nucleotide-diphospho-sugar transferases"/>
    <property type="match status" value="1"/>
</dbReference>
<dbReference type="SUPFAM" id="SSF50346">
    <property type="entry name" value="PRC-barrel domain"/>
    <property type="match status" value="1"/>
</dbReference>
<dbReference type="PANTHER" id="PTHR11952:SF10">
    <property type="entry name" value="16S RRNA PROCESSING PROTEIN RIMM FAMILY"/>
    <property type="match status" value="1"/>
</dbReference>
<dbReference type="FunFam" id="2.30.30.240:FF:000002">
    <property type="entry name" value="Ribosome maturation factor rimM"/>
    <property type="match status" value="1"/>
</dbReference>
<sequence length="645" mass="72479">MQFLSSPALLHSPNSLSFPPPLRRRVPFSNQATGLAPASLFKAQPSLAFSSVCQPPVPSLHCNGVHEILETGAVKKLEFVDIGYVCSAHGLQGEVRVKPATDFPELRFCKPGRRWLRQQFSGKQIIQEFELVEGRGHPGQKSWIVKFNEINTVEQAQKLVGSTVLVADNDRPALQEGEFYTRDLVGMRVILKETGELVGTVNNVFNTGANDLLHVELESSFGSPGQSGKPLREAGASGRLVLVPFVESIVPDVDLSKKEMLITPPKGLLELNIRFHEKPKKERRQLEWKERRKFQRHLIQAKKKLHEMEQQHVFHGFKYGEKSQRSGLAKEIVSVNSKLLGHALKNTGTSPKRWSFPDFARTSKASHTLKVSEELCYSGKGEHSERGQHLISSGKAALVLSTLKNDSDNNMEETYQHLKALLNDDERLIRVEDRSSVPLVLICPVHSVDSLHELFMNNDFFSFDSEKVWFLPEEKLPVVSISNEENKHKILMKSPWEILQRPVGPGGIVDVLSSHNLFQNLHEMNVDYIQICSPNHGYKNQQMVLGFTDSCKANVGIQFKDVNDTEDELNMVFAIGFMEKLAKQIEKLQFHTILKSNGHCELVDNEWVDVIIPSSPNSCEFRCSLLSCVHVCSPTKVCLLEVASC</sequence>
<dbReference type="PANTHER" id="PTHR11952">
    <property type="entry name" value="UDP- GLUCOSE PYROPHOSPHORYLASE"/>
    <property type="match status" value="1"/>
</dbReference>
<dbReference type="GO" id="GO:0005840">
    <property type="term" value="C:ribosome"/>
    <property type="evidence" value="ECO:0007669"/>
    <property type="project" value="InterPro"/>
</dbReference>
<dbReference type="InterPro" id="IPR039741">
    <property type="entry name" value="UDP-sugar_pyrophosphorylase"/>
</dbReference>
<evidence type="ECO:0000313" key="4">
    <source>
        <dbReference type="Proteomes" id="UP000249390"/>
    </source>
</evidence>
<keyword evidence="4" id="KW-1185">Reference proteome</keyword>
<dbReference type="InterPro" id="IPR002676">
    <property type="entry name" value="RimM_N"/>
</dbReference>
<dbReference type="InterPro" id="IPR011961">
    <property type="entry name" value="RimM"/>
</dbReference>
<dbReference type="GO" id="GO:0006048">
    <property type="term" value="P:UDP-N-acetylglucosamine biosynthetic process"/>
    <property type="evidence" value="ECO:0007669"/>
    <property type="project" value="TreeGrafter"/>
</dbReference>
<evidence type="ECO:0000259" key="1">
    <source>
        <dbReference type="Pfam" id="PF01782"/>
    </source>
</evidence>
<dbReference type="GO" id="GO:0003977">
    <property type="term" value="F:UDP-N-acetylglucosamine diphosphorylase activity"/>
    <property type="evidence" value="ECO:0007669"/>
    <property type="project" value="TreeGrafter"/>
</dbReference>
<dbReference type="SUPFAM" id="SSF50447">
    <property type="entry name" value="Translation proteins"/>
    <property type="match status" value="1"/>
</dbReference>
<organism evidence="3 4">
    <name type="scientific">Cuscuta australis</name>
    <dbReference type="NCBI Taxonomy" id="267555"/>
    <lineage>
        <taxon>Eukaryota</taxon>
        <taxon>Viridiplantae</taxon>
        <taxon>Streptophyta</taxon>
        <taxon>Embryophyta</taxon>
        <taxon>Tracheophyta</taxon>
        <taxon>Spermatophyta</taxon>
        <taxon>Magnoliopsida</taxon>
        <taxon>eudicotyledons</taxon>
        <taxon>Gunneridae</taxon>
        <taxon>Pentapetalae</taxon>
        <taxon>asterids</taxon>
        <taxon>lamiids</taxon>
        <taxon>Solanales</taxon>
        <taxon>Convolvulaceae</taxon>
        <taxon>Cuscuteae</taxon>
        <taxon>Cuscuta</taxon>
        <taxon>Cuscuta subgen. Grammica</taxon>
        <taxon>Cuscuta sect. Cleistogrammica</taxon>
    </lineage>
</organism>
<dbReference type="InterPro" id="IPR029044">
    <property type="entry name" value="Nucleotide-diphossugar_trans"/>
</dbReference>
<name>A0A328E1H7_9ASTE</name>
<dbReference type="Pfam" id="PF24986">
    <property type="entry name" value="PRC_RimM"/>
    <property type="match status" value="1"/>
</dbReference>
<dbReference type="AlphaFoldDB" id="A0A328E1H7"/>
<dbReference type="Proteomes" id="UP000249390">
    <property type="component" value="Unassembled WGS sequence"/>
</dbReference>
<feature type="domain" description="Ribosome maturation factor RimM PRC barrel" evidence="2">
    <location>
        <begin position="183"/>
        <end position="268"/>
    </location>
</feature>
<dbReference type="GO" id="GO:0006364">
    <property type="term" value="P:rRNA processing"/>
    <property type="evidence" value="ECO:0007669"/>
    <property type="project" value="InterPro"/>
</dbReference>
<feature type="domain" description="RimM N-terminal" evidence="1">
    <location>
        <begin position="82"/>
        <end position="168"/>
    </location>
</feature>
<evidence type="ECO:0000313" key="3">
    <source>
        <dbReference type="EMBL" id="RAL50303.1"/>
    </source>
</evidence>
<evidence type="ECO:0008006" key="5">
    <source>
        <dbReference type="Google" id="ProtNLM"/>
    </source>
</evidence>
<protein>
    <recommendedName>
        <fullName evidence="5">RimM N-terminal domain-containing protein</fullName>
    </recommendedName>
</protein>
<dbReference type="NCBIfam" id="TIGR02273">
    <property type="entry name" value="16S_RimM"/>
    <property type="match status" value="1"/>
</dbReference>
<dbReference type="InterPro" id="IPR056792">
    <property type="entry name" value="PRC_RimM"/>
</dbReference>